<protein>
    <submittedName>
        <fullName evidence="4">YifB family Mg chelatase-like AAA ATPase</fullName>
    </submittedName>
</protein>
<feature type="domain" description="AAA+ ATPase" evidence="3">
    <location>
        <begin position="209"/>
        <end position="391"/>
    </location>
</feature>
<dbReference type="Pfam" id="PF13541">
    <property type="entry name" value="ChlI"/>
    <property type="match status" value="1"/>
</dbReference>
<dbReference type="InterPro" id="IPR000523">
    <property type="entry name" value="Mg_chelatse_chII-like_cat_dom"/>
</dbReference>
<evidence type="ECO:0000256" key="2">
    <source>
        <dbReference type="SAM" id="MobiDB-lite"/>
    </source>
</evidence>
<dbReference type="NCBIfam" id="TIGR00368">
    <property type="entry name" value="YifB family Mg chelatase-like AAA ATPase"/>
    <property type="match status" value="1"/>
</dbReference>
<dbReference type="PANTHER" id="PTHR32039:SF7">
    <property type="entry name" value="COMPETENCE PROTEIN COMM"/>
    <property type="match status" value="1"/>
</dbReference>
<dbReference type="EMBL" id="CP062222">
    <property type="protein sequence ID" value="QTC90947.1"/>
    <property type="molecule type" value="Genomic_DNA"/>
</dbReference>
<dbReference type="InterPro" id="IPR014721">
    <property type="entry name" value="Ribsml_uS5_D2-typ_fold_subgr"/>
</dbReference>
<dbReference type="GO" id="GO:0005524">
    <property type="term" value="F:ATP binding"/>
    <property type="evidence" value="ECO:0007669"/>
    <property type="project" value="InterPro"/>
</dbReference>
<proteinExistence type="inferred from homology"/>
<organism evidence="4 5">
    <name type="scientific">Brevundimonas goettingensis</name>
    <dbReference type="NCBI Taxonomy" id="2774190"/>
    <lineage>
        <taxon>Bacteria</taxon>
        <taxon>Pseudomonadati</taxon>
        <taxon>Pseudomonadota</taxon>
        <taxon>Alphaproteobacteria</taxon>
        <taxon>Caulobacterales</taxon>
        <taxon>Caulobacteraceae</taxon>
        <taxon>Brevundimonas</taxon>
    </lineage>
</organism>
<comment type="similarity">
    <text evidence="1">Belongs to the Mg-chelatase subunits D/I family. ComM subfamily.</text>
</comment>
<dbReference type="KEGG" id="bgoe:IFJ75_17245"/>
<evidence type="ECO:0000259" key="3">
    <source>
        <dbReference type="SMART" id="SM00382"/>
    </source>
</evidence>
<dbReference type="CDD" id="cd00009">
    <property type="entry name" value="AAA"/>
    <property type="match status" value="1"/>
</dbReference>
<dbReference type="PANTHER" id="PTHR32039">
    <property type="entry name" value="MAGNESIUM-CHELATASE SUBUNIT CHLI"/>
    <property type="match status" value="1"/>
</dbReference>
<dbReference type="InterPro" id="IPR020568">
    <property type="entry name" value="Ribosomal_Su5_D2-typ_SF"/>
</dbReference>
<dbReference type="SUPFAM" id="SSF54211">
    <property type="entry name" value="Ribosomal protein S5 domain 2-like"/>
    <property type="match status" value="1"/>
</dbReference>
<dbReference type="InterPro" id="IPR003593">
    <property type="entry name" value="AAA+_ATPase"/>
</dbReference>
<reference evidence="4" key="1">
    <citation type="submission" date="2020-09" db="EMBL/GenBank/DDBJ databases">
        <title>Brevundimonas sp. LVF2 isolated from a puddle in Goettingen, Germany.</title>
        <authorList>
            <person name="Friedrich I."/>
            <person name="Klassen A."/>
            <person name="Hannes N."/>
            <person name="Schneider D."/>
            <person name="Hertel R."/>
            <person name="Daniel R."/>
        </authorList>
    </citation>
    <scope>NUCLEOTIDE SEQUENCE</scope>
    <source>
        <strain evidence="4">LVF2</strain>
    </source>
</reference>
<dbReference type="Gene3D" id="3.30.230.10">
    <property type="match status" value="1"/>
</dbReference>
<dbReference type="InterPro" id="IPR004482">
    <property type="entry name" value="Mg_chelat-rel"/>
</dbReference>
<dbReference type="RefSeq" id="WP_207869817.1">
    <property type="nucleotide sequence ID" value="NZ_CP062222.1"/>
</dbReference>
<dbReference type="SMART" id="SM00382">
    <property type="entry name" value="AAA"/>
    <property type="match status" value="1"/>
</dbReference>
<name>A0A975C126_9CAUL</name>
<dbReference type="Pfam" id="PF01078">
    <property type="entry name" value="Mg_chelatase"/>
    <property type="match status" value="1"/>
</dbReference>
<dbReference type="Gene3D" id="3.40.50.300">
    <property type="entry name" value="P-loop containing nucleotide triphosphate hydrolases"/>
    <property type="match status" value="1"/>
</dbReference>
<gene>
    <name evidence="4" type="ORF">IFJ75_17245</name>
</gene>
<accession>A0A975C126</accession>
<evidence type="ECO:0000313" key="5">
    <source>
        <dbReference type="Proteomes" id="UP000663918"/>
    </source>
</evidence>
<dbReference type="InterPro" id="IPR027417">
    <property type="entry name" value="P-loop_NTPase"/>
</dbReference>
<keyword evidence="5" id="KW-1185">Reference proteome</keyword>
<dbReference type="AlphaFoldDB" id="A0A975C126"/>
<sequence length="536" mass="55974">MLACVATVAFEGVEARRVDVQVQQIGASEGSFAIVGLPDKAVAESRERVRGAFAGIGLALPSRRIIANLAPADLPKEGSHFDLPIALALLASMGVIAPDALEGWAAIGELGLDGRIAAVGGSLSAAMAANAMGLGLICPEANGPEAAWAGDVALLAPRSLIGLVNHFKGTQVLRAPERGPVVGGSCVPDLREVKGQESAKRALEVAAAGGHNLLFIGPPGSGKSMMAARMPGLLPPLTSQELLETSRIWSVAGMIERGALTHERPFRAPHHSASMAALTGGGLRAKPGEASLAHNGVLFLDELPEYSAQALDSLRQPLETGEIVVARANHHVKYPARFQLVAAMNPCRCGVGGFGKGACGKAPRCQRDYQNRISGPMFDRIDLTVETPPVTAADMALPPPSEGTAEAAARVAGARALQAERVAELGLDPVQARDQGINARCSGEVLDRFATPDEAGRALLMRAGEAGGLTARGWTRTLRLARTIADLEGSTGVLRRHIAEALIYRRTAMGAQEDFDRQRASREGGLSDARPSLPAW</sequence>
<dbReference type="InterPro" id="IPR045006">
    <property type="entry name" value="CHLI-like"/>
</dbReference>
<dbReference type="Proteomes" id="UP000663918">
    <property type="component" value="Chromosome"/>
</dbReference>
<evidence type="ECO:0000313" key="4">
    <source>
        <dbReference type="EMBL" id="QTC90947.1"/>
    </source>
</evidence>
<dbReference type="Pfam" id="PF13335">
    <property type="entry name" value="Mg_chelatase_C"/>
    <property type="match status" value="1"/>
</dbReference>
<evidence type="ECO:0000256" key="1">
    <source>
        <dbReference type="ARBA" id="ARBA00006354"/>
    </source>
</evidence>
<feature type="region of interest" description="Disordered" evidence="2">
    <location>
        <begin position="514"/>
        <end position="536"/>
    </location>
</feature>
<dbReference type="SUPFAM" id="SSF52540">
    <property type="entry name" value="P-loop containing nucleoside triphosphate hydrolases"/>
    <property type="match status" value="1"/>
</dbReference>
<dbReference type="InterPro" id="IPR025158">
    <property type="entry name" value="Mg_chelat-rel_C"/>
</dbReference>